<evidence type="ECO:0000313" key="12">
    <source>
        <dbReference type="EMBL" id="MBB5978441.1"/>
    </source>
</evidence>
<protein>
    <recommendedName>
        <fullName evidence="10">Xylose transport system permease protein XylH</fullName>
    </recommendedName>
</protein>
<dbReference type="GO" id="GO:0022857">
    <property type="term" value="F:transmembrane transporter activity"/>
    <property type="evidence" value="ECO:0007669"/>
    <property type="project" value="InterPro"/>
</dbReference>
<evidence type="ECO:0000256" key="7">
    <source>
        <dbReference type="ARBA" id="ARBA00022989"/>
    </source>
</evidence>
<evidence type="ECO:0000256" key="6">
    <source>
        <dbReference type="ARBA" id="ARBA00022692"/>
    </source>
</evidence>
<dbReference type="Proteomes" id="UP000558997">
    <property type="component" value="Unassembled WGS sequence"/>
</dbReference>
<dbReference type="PANTHER" id="PTHR32196:SF32">
    <property type="entry name" value="XYLOSE TRANSPORT SYSTEM PERMEASE PROTEIN XYLH"/>
    <property type="match status" value="1"/>
</dbReference>
<gene>
    <name evidence="12" type="ORF">HDA44_001782</name>
</gene>
<feature type="transmembrane region" description="Helical" evidence="11">
    <location>
        <begin position="387"/>
        <end position="404"/>
    </location>
</feature>
<feature type="transmembrane region" description="Helical" evidence="11">
    <location>
        <begin position="161"/>
        <end position="185"/>
    </location>
</feature>
<dbReference type="Pfam" id="PF02653">
    <property type="entry name" value="BPD_transp_2"/>
    <property type="match status" value="1"/>
</dbReference>
<sequence length="434" mass="44906">MPKDDLGAAADQTAAEVSPALVPPSVTAQTLREYGRAQVARLKGGESGMLPVLLGLLAIVIVFQAVSPGHVFLSAGNIVNLFLQSAVFMVLAMAETFALLLGDIDLSTGYVAALGGVIAVQLVQPATTHWPWWAAIAVALLVCAVIGAVQGTLITRLHLPSFIVTLGGLLVFNGVLLIVLGFGPFSGYPSLSGVGPNLKALYDLMWGHVTPVQGWIALALVVAVFGVNSYRRDARRRRNGLVAPPVGVTLAKVAVVAVLGAAVVAVCNVNRAALGTLQGVPWALFIVLGVLVSWTVLLQRSRFGRYVYAIGGNPEAARRAGVNVPVIRTWAFVLCSVTAGVAGLLYASYLGGMSNNVNGGQLVLYAVAAAVIGGSSLFGGRGKAVHGILGGLVIGGIYNGMYLQGLSVQWEFIVTGLVLVAAVTVDAVSRRGRA</sequence>
<keyword evidence="13" id="KW-1185">Reference proteome</keyword>
<keyword evidence="2" id="KW-0813">Transport</keyword>
<evidence type="ECO:0000256" key="4">
    <source>
        <dbReference type="ARBA" id="ARBA00022519"/>
    </source>
</evidence>
<accession>A0A841DKL7</accession>
<comment type="caution">
    <text evidence="12">The sequence shown here is derived from an EMBL/GenBank/DDBJ whole genome shotgun (WGS) entry which is preliminary data.</text>
</comment>
<feature type="transmembrane region" description="Helical" evidence="11">
    <location>
        <begin position="248"/>
        <end position="273"/>
    </location>
</feature>
<evidence type="ECO:0000256" key="1">
    <source>
        <dbReference type="ARBA" id="ARBA00004651"/>
    </source>
</evidence>
<feature type="transmembrane region" description="Helical" evidence="11">
    <location>
        <begin position="48"/>
        <end position="66"/>
    </location>
</feature>
<comment type="subcellular location">
    <subcellularLocation>
        <location evidence="1">Cell membrane</location>
        <topology evidence="1">Multi-pass membrane protein</topology>
    </subcellularLocation>
</comment>
<evidence type="ECO:0000256" key="11">
    <source>
        <dbReference type="SAM" id="Phobius"/>
    </source>
</evidence>
<evidence type="ECO:0000256" key="9">
    <source>
        <dbReference type="ARBA" id="ARBA00035611"/>
    </source>
</evidence>
<proteinExistence type="predicted"/>
<feature type="transmembrane region" description="Helical" evidence="11">
    <location>
        <begin position="78"/>
        <end position="101"/>
    </location>
</feature>
<comment type="function">
    <text evidence="9">Part of the binding-protein-dependent transport system for D-xylose. Probably responsible for the translocation of the substrate across the membrane.</text>
</comment>
<dbReference type="CDD" id="cd06579">
    <property type="entry name" value="TM_PBP1_transp_AraH_like"/>
    <property type="match status" value="1"/>
</dbReference>
<dbReference type="AlphaFoldDB" id="A0A841DKL7"/>
<keyword evidence="7 11" id="KW-1133">Transmembrane helix</keyword>
<dbReference type="PANTHER" id="PTHR32196">
    <property type="entry name" value="ABC TRANSPORTER PERMEASE PROTEIN YPHD-RELATED-RELATED"/>
    <property type="match status" value="1"/>
</dbReference>
<keyword evidence="3" id="KW-1003">Cell membrane</keyword>
<evidence type="ECO:0000256" key="8">
    <source>
        <dbReference type="ARBA" id="ARBA00023136"/>
    </source>
</evidence>
<dbReference type="InterPro" id="IPR001851">
    <property type="entry name" value="ABC_transp_permease"/>
</dbReference>
<evidence type="ECO:0000256" key="2">
    <source>
        <dbReference type="ARBA" id="ARBA00022448"/>
    </source>
</evidence>
<dbReference type="EMBL" id="JACHNF010000001">
    <property type="protein sequence ID" value="MBB5978441.1"/>
    <property type="molecule type" value="Genomic_DNA"/>
</dbReference>
<dbReference type="GO" id="GO:0005886">
    <property type="term" value="C:plasma membrane"/>
    <property type="evidence" value="ECO:0007669"/>
    <property type="project" value="UniProtKB-SubCell"/>
</dbReference>
<evidence type="ECO:0000256" key="5">
    <source>
        <dbReference type="ARBA" id="ARBA00022597"/>
    </source>
</evidence>
<feature type="transmembrane region" description="Helical" evidence="11">
    <location>
        <begin position="130"/>
        <end position="149"/>
    </location>
</feature>
<keyword evidence="8 11" id="KW-0472">Membrane</keyword>
<keyword evidence="4" id="KW-0997">Cell inner membrane</keyword>
<dbReference type="RefSeq" id="WP_184832828.1">
    <property type="nucleotide sequence ID" value="NZ_BAAAVN010000004.1"/>
</dbReference>
<organism evidence="12 13">
    <name type="scientific">Kribbella solani</name>
    <dbReference type="NCBI Taxonomy" id="236067"/>
    <lineage>
        <taxon>Bacteria</taxon>
        <taxon>Bacillati</taxon>
        <taxon>Actinomycetota</taxon>
        <taxon>Actinomycetes</taxon>
        <taxon>Propionibacteriales</taxon>
        <taxon>Kribbellaceae</taxon>
        <taxon>Kribbella</taxon>
    </lineage>
</organism>
<name>A0A841DKL7_9ACTN</name>
<evidence type="ECO:0000256" key="3">
    <source>
        <dbReference type="ARBA" id="ARBA00022475"/>
    </source>
</evidence>
<reference evidence="12 13" key="1">
    <citation type="submission" date="2020-08" db="EMBL/GenBank/DDBJ databases">
        <title>Sequencing the genomes of 1000 actinobacteria strains.</title>
        <authorList>
            <person name="Klenk H.-P."/>
        </authorList>
    </citation>
    <scope>NUCLEOTIDE SEQUENCE [LARGE SCALE GENOMIC DNA]</scope>
    <source>
        <strain evidence="12 13">DSM 17294</strain>
    </source>
</reference>
<feature type="transmembrane region" description="Helical" evidence="11">
    <location>
        <begin position="329"/>
        <end position="350"/>
    </location>
</feature>
<feature type="transmembrane region" description="Helical" evidence="11">
    <location>
        <begin position="410"/>
        <end position="428"/>
    </location>
</feature>
<evidence type="ECO:0000313" key="13">
    <source>
        <dbReference type="Proteomes" id="UP000558997"/>
    </source>
</evidence>
<feature type="transmembrane region" description="Helical" evidence="11">
    <location>
        <begin position="362"/>
        <end position="380"/>
    </location>
</feature>
<keyword evidence="6 11" id="KW-0812">Transmembrane</keyword>
<feature type="transmembrane region" description="Helical" evidence="11">
    <location>
        <begin position="205"/>
        <end position="227"/>
    </location>
</feature>
<feature type="transmembrane region" description="Helical" evidence="11">
    <location>
        <begin position="279"/>
        <end position="298"/>
    </location>
</feature>
<evidence type="ECO:0000256" key="10">
    <source>
        <dbReference type="ARBA" id="ARBA00035686"/>
    </source>
</evidence>
<feature type="transmembrane region" description="Helical" evidence="11">
    <location>
        <begin position="108"/>
        <end position="124"/>
    </location>
</feature>
<keyword evidence="5" id="KW-0762">Sugar transport</keyword>